<reference evidence="10" key="1">
    <citation type="submission" date="2018-02" db="EMBL/GenBank/DDBJ databases">
        <authorList>
            <person name="Hausmann B."/>
        </authorList>
    </citation>
    <scope>NUCLEOTIDE SEQUENCE [LARGE SCALE GENOMIC DNA]</scope>
    <source>
        <strain evidence="10">Peat soil MAG SbA1</strain>
    </source>
</reference>
<keyword evidence="4 6" id="KW-0472">Membrane</keyword>
<keyword evidence="2 5" id="KW-0812">Transmembrane</keyword>
<dbReference type="NCBIfam" id="NF005097">
    <property type="entry name" value="PRK06525.1"/>
    <property type="match status" value="1"/>
</dbReference>
<dbReference type="OrthoDB" id="9807568at2"/>
<evidence type="ECO:0000256" key="5">
    <source>
        <dbReference type="RuleBase" id="RU000320"/>
    </source>
</evidence>
<feature type="transmembrane region" description="Helical" evidence="6">
    <location>
        <begin position="173"/>
        <end position="193"/>
    </location>
</feature>
<dbReference type="Pfam" id="PF00662">
    <property type="entry name" value="Proton_antipo_N"/>
    <property type="match status" value="1"/>
</dbReference>
<dbReference type="GO" id="GO:0015990">
    <property type="term" value="P:electron transport coupled proton transport"/>
    <property type="evidence" value="ECO:0007669"/>
    <property type="project" value="TreeGrafter"/>
</dbReference>
<dbReference type="GO" id="GO:0012505">
    <property type="term" value="C:endomembrane system"/>
    <property type="evidence" value="ECO:0007669"/>
    <property type="project" value="UniProtKB-SubCell"/>
</dbReference>
<dbReference type="GO" id="GO:0042773">
    <property type="term" value="P:ATP synthesis coupled electron transport"/>
    <property type="evidence" value="ECO:0007669"/>
    <property type="project" value="InterPro"/>
</dbReference>
<accession>A0A2U3L7N0</accession>
<feature type="transmembrane region" description="Helical" evidence="6">
    <location>
        <begin position="338"/>
        <end position="358"/>
    </location>
</feature>
<dbReference type="GO" id="GO:0016020">
    <property type="term" value="C:membrane"/>
    <property type="evidence" value="ECO:0007669"/>
    <property type="project" value="UniProtKB-SubCell"/>
</dbReference>
<comment type="subcellular location">
    <subcellularLocation>
        <location evidence="1">Endomembrane system</location>
        <topology evidence="1">Multi-pass membrane protein</topology>
    </subcellularLocation>
    <subcellularLocation>
        <location evidence="5">Membrane</location>
        <topology evidence="5">Multi-pass membrane protein</topology>
    </subcellularLocation>
</comment>
<feature type="transmembrane region" description="Helical" evidence="6">
    <location>
        <begin position="72"/>
        <end position="100"/>
    </location>
</feature>
<feature type="domain" description="NADH:quinone oxidoreductase/Mrp antiporter transmembrane" evidence="7">
    <location>
        <begin position="137"/>
        <end position="418"/>
    </location>
</feature>
<feature type="transmembrane region" description="Helical" evidence="6">
    <location>
        <begin position="29"/>
        <end position="51"/>
    </location>
</feature>
<name>A0A2U3L7N0_9BACT</name>
<gene>
    <name evidence="9" type="primary">hyfD</name>
    <name evidence="9" type="ORF">SBA1_80008</name>
</gene>
<dbReference type="InterPro" id="IPR003945">
    <property type="entry name" value="NU5C-like"/>
</dbReference>
<feature type="transmembrane region" description="Helical" evidence="6">
    <location>
        <begin position="378"/>
        <end position="397"/>
    </location>
</feature>
<feature type="transmembrane region" description="Helical" evidence="6">
    <location>
        <begin position="205"/>
        <end position="225"/>
    </location>
</feature>
<feature type="transmembrane region" description="Helical" evidence="6">
    <location>
        <begin position="275"/>
        <end position="298"/>
    </location>
</feature>
<evidence type="ECO:0000259" key="8">
    <source>
        <dbReference type="Pfam" id="PF00662"/>
    </source>
</evidence>
<evidence type="ECO:0000256" key="1">
    <source>
        <dbReference type="ARBA" id="ARBA00004127"/>
    </source>
</evidence>
<evidence type="ECO:0000313" key="9">
    <source>
        <dbReference type="EMBL" id="SPF47888.1"/>
    </source>
</evidence>
<dbReference type="AlphaFoldDB" id="A0A2U3L7N0"/>
<feature type="transmembrane region" description="Helical" evidence="6">
    <location>
        <begin position="304"/>
        <end position="326"/>
    </location>
</feature>
<feature type="transmembrane region" description="Helical" evidence="6">
    <location>
        <begin position="245"/>
        <end position="263"/>
    </location>
</feature>
<dbReference type="PANTHER" id="PTHR42829:SF2">
    <property type="entry name" value="NADH-UBIQUINONE OXIDOREDUCTASE CHAIN 5"/>
    <property type="match status" value="1"/>
</dbReference>
<protein>
    <submittedName>
        <fullName evidence="9">Hydrogenase 4, membrane subunit</fullName>
    </submittedName>
</protein>
<feature type="domain" description="NADH-Ubiquinone oxidoreductase (complex I) chain 5 N-terminal" evidence="8">
    <location>
        <begin position="73"/>
        <end position="105"/>
    </location>
</feature>
<evidence type="ECO:0000313" key="10">
    <source>
        <dbReference type="Proteomes" id="UP000238701"/>
    </source>
</evidence>
<evidence type="ECO:0000256" key="4">
    <source>
        <dbReference type="ARBA" id="ARBA00023136"/>
    </source>
</evidence>
<dbReference type="EMBL" id="OMOD01000177">
    <property type="protein sequence ID" value="SPF47888.1"/>
    <property type="molecule type" value="Genomic_DNA"/>
</dbReference>
<feature type="transmembrane region" description="Helical" evidence="6">
    <location>
        <begin position="417"/>
        <end position="437"/>
    </location>
</feature>
<dbReference type="Pfam" id="PF00361">
    <property type="entry name" value="Proton_antipo_M"/>
    <property type="match status" value="1"/>
</dbReference>
<dbReference type="PRINTS" id="PR01434">
    <property type="entry name" value="NADHDHGNASE5"/>
</dbReference>
<dbReference type="PANTHER" id="PTHR42829">
    <property type="entry name" value="NADH-UBIQUINONE OXIDOREDUCTASE CHAIN 5"/>
    <property type="match status" value="1"/>
</dbReference>
<proteinExistence type="predicted"/>
<dbReference type="InterPro" id="IPR001750">
    <property type="entry name" value="ND/Mrp_TM"/>
</dbReference>
<feature type="transmembrane region" description="Helical" evidence="6">
    <location>
        <begin position="120"/>
        <end position="136"/>
    </location>
</feature>
<dbReference type="GO" id="GO:0008137">
    <property type="term" value="F:NADH dehydrogenase (ubiquinone) activity"/>
    <property type="evidence" value="ECO:0007669"/>
    <property type="project" value="InterPro"/>
</dbReference>
<sequence>MIASVAVLMLILPVAGALLSVALGRRTRLAALVTTAIAAALAIWLTVSTYGTSYTRMLWHIPWLRGIVDVPVFGFLVDPLASVMLLVAVPIGLLTVLFSTAYLTDKNAEHPVGGEDYGRYYFWLLLFIASMVGLAVSPNLLQFFIFWELTTLCSWALISFYQNERSLRAGFKAILMTHVGSGFFLLAILILFARTSSFEFSALGLLPSGLRSGVFILLLVAAWAKAAQVPLHTWLPDAMEAPTPISAYLHAAAMVKAGVYLMARTMSEGWGVSQKACLLMAGMALLTILVALSFYFVQDDLKRLLAYSTIAHLGYVLLGVAIGGLGSPLGLRGGVLHIICHAYSKATLFFCVGTIAYVTGTRSISSLRGLGRSMPLTATAFFIGVLSVTGVPPLACFWSKFMILSGAMRLPGPTGPLIVTLVLCETLISFGWMLYIAQKVFLGAPLTAVEVPADPPLAMNITLIVLMIGCVAAPFVGMPLVQLIGK</sequence>
<dbReference type="GO" id="GO:0003954">
    <property type="term" value="F:NADH dehydrogenase activity"/>
    <property type="evidence" value="ECO:0007669"/>
    <property type="project" value="TreeGrafter"/>
</dbReference>
<evidence type="ECO:0000256" key="6">
    <source>
        <dbReference type="SAM" id="Phobius"/>
    </source>
</evidence>
<dbReference type="Proteomes" id="UP000238701">
    <property type="component" value="Unassembled WGS sequence"/>
</dbReference>
<evidence type="ECO:0000256" key="2">
    <source>
        <dbReference type="ARBA" id="ARBA00022692"/>
    </source>
</evidence>
<organism evidence="9 10">
    <name type="scientific">Candidatus Sulfotelmatobacter kueseliae</name>
    <dbReference type="NCBI Taxonomy" id="2042962"/>
    <lineage>
        <taxon>Bacteria</taxon>
        <taxon>Pseudomonadati</taxon>
        <taxon>Acidobacteriota</taxon>
        <taxon>Terriglobia</taxon>
        <taxon>Terriglobales</taxon>
        <taxon>Candidatus Korobacteraceae</taxon>
        <taxon>Candidatus Sulfotelmatobacter</taxon>
    </lineage>
</organism>
<keyword evidence="3 6" id="KW-1133">Transmembrane helix</keyword>
<dbReference type="InterPro" id="IPR001516">
    <property type="entry name" value="Proton_antipo_N"/>
</dbReference>
<feature type="transmembrane region" description="Helical" evidence="6">
    <location>
        <begin position="457"/>
        <end position="481"/>
    </location>
</feature>
<evidence type="ECO:0000256" key="3">
    <source>
        <dbReference type="ARBA" id="ARBA00022989"/>
    </source>
</evidence>
<evidence type="ECO:0000259" key="7">
    <source>
        <dbReference type="Pfam" id="PF00361"/>
    </source>
</evidence>